<dbReference type="Proteomes" id="UP000827976">
    <property type="component" value="Chromosome 7"/>
</dbReference>
<evidence type="ECO:0000313" key="2">
    <source>
        <dbReference type="Proteomes" id="UP000827976"/>
    </source>
</evidence>
<evidence type="ECO:0000313" key="1">
    <source>
        <dbReference type="EMBL" id="KAH7676873.1"/>
    </source>
</evidence>
<name>A0ACB7VQF7_DIOAL</name>
<dbReference type="EMBL" id="CM037017">
    <property type="protein sequence ID" value="KAH7676873.1"/>
    <property type="molecule type" value="Genomic_DNA"/>
</dbReference>
<proteinExistence type="predicted"/>
<gene>
    <name evidence="1" type="ORF">IHE45_07G045600</name>
</gene>
<accession>A0ACB7VQF7</accession>
<sequence length="894" mass="102634">MDLWKCFTCCCSCSQNPVTREDMSYVFCTKEKLDRLEITMRMPMARKRAIETQLDYPVNRGRQPTSEVQCWIDMVSENDDKVKQLLREYDGGCCARGPCCLNCFARYRISRDAVKLLEEIMHIEKKEPQVSFIEQQPQPVTESHKIVGEKIKSNCDIALKYLANETVGMIGIWGMGGVGKSELLKKINRLLHTDANKGFRLVLLIEASKDMQVEELRKMIATRLRLEPSATKEDISKVLRLNDFVLLLDNIWEAVDLANLGIPHPNYSDNNSIKQCKHKVIFTTRSEDVCAQMGARKLIKVECLESDEAWDLFKDNVNLDVIESDKNFKEIAWQVMKKCGGLPLALQVIGKAMSNRKTLSEWNFILTSLKNSNIKVVPDVQISLLQILKYSYDDLPDNIKKCFLATCMLQGLSIYELLECWMGLGLIEDFDNLEEAYDKANFILKILEASCLLYFSDDTYVHLHDVIYEMAVWIASDYGMNNNRWIVKKYNGSAKISTNDTENWRLANRVIIDGIKLLPILAHQCSDLLCLTIQHSSQLKKIPEGFFQQLPNLIYLDLSYTGISKLPKDIKWLSNLQHLNISSTKISSLPKELANLENLQNLICNNLTGLGKVEEGLLSGLHKLKVINLYPTGWVELKELKILKKHIKAIGMCVSSQEVLQQLSCLPTTQLYIEHLDDLNSLSFDTLSCQNHRSLHQLYIKSCPQLKELVMNGRETHLNSLIIYDAKQLQNIIWRDISPPNYFHMLKMIFITKCKLTNFAWALHLPSLVYLLIEHCAEIEMLFYVEEEGEIQQVSERPTFPRLEHLQLSMLPKLVSISNFALDFPRLSKLVVIECRSLKKIWLKPPIDSSQRIEMCCARELWEGLEWDDGAIPSQFLPYSDTSWSDVNDSCTIS</sequence>
<keyword evidence="2" id="KW-1185">Reference proteome</keyword>
<comment type="caution">
    <text evidence="1">The sequence shown here is derived from an EMBL/GenBank/DDBJ whole genome shotgun (WGS) entry which is preliminary data.</text>
</comment>
<keyword evidence="1" id="KW-0378">Hydrolase</keyword>
<organism evidence="1 2">
    <name type="scientific">Dioscorea alata</name>
    <name type="common">Purple yam</name>
    <dbReference type="NCBI Taxonomy" id="55571"/>
    <lineage>
        <taxon>Eukaryota</taxon>
        <taxon>Viridiplantae</taxon>
        <taxon>Streptophyta</taxon>
        <taxon>Embryophyta</taxon>
        <taxon>Tracheophyta</taxon>
        <taxon>Spermatophyta</taxon>
        <taxon>Magnoliopsida</taxon>
        <taxon>Liliopsida</taxon>
        <taxon>Dioscoreales</taxon>
        <taxon>Dioscoreaceae</taxon>
        <taxon>Dioscorea</taxon>
    </lineage>
</organism>
<reference evidence="2" key="1">
    <citation type="journal article" date="2022" name="Nat. Commun.">
        <title>Chromosome evolution and the genetic basis of agronomically important traits in greater yam.</title>
        <authorList>
            <person name="Bredeson J.V."/>
            <person name="Lyons J.B."/>
            <person name="Oniyinde I.O."/>
            <person name="Okereke N.R."/>
            <person name="Kolade O."/>
            <person name="Nnabue I."/>
            <person name="Nwadili C.O."/>
            <person name="Hribova E."/>
            <person name="Parker M."/>
            <person name="Nwogha J."/>
            <person name="Shu S."/>
            <person name="Carlson J."/>
            <person name="Kariba R."/>
            <person name="Muthemba S."/>
            <person name="Knop K."/>
            <person name="Barton G.J."/>
            <person name="Sherwood A.V."/>
            <person name="Lopez-Montes A."/>
            <person name="Asiedu R."/>
            <person name="Jamnadass R."/>
            <person name="Muchugi A."/>
            <person name="Goodstein D."/>
            <person name="Egesi C.N."/>
            <person name="Featherston J."/>
            <person name="Asfaw A."/>
            <person name="Simpson G.G."/>
            <person name="Dolezel J."/>
            <person name="Hendre P.S."/>
            <person name="Van Deynze A."/>
            <person name="Kumar P.L."/>
            <person name="Obidiegwu J.E."/>
            <person name="Bhattacharjee R."/>
            <person name="Rokhsar D.S."/>
        </authorList>
    </citation>
    <scope>NUCLEOTIDE SEQUENCE [LARGE SCALE GENOMIC DNA]</scope>
    <source>
        <strain evidence="2">cv. TDa95/00328</strain>
    </source>
</reference>
<protein>
    <submittedName>
        <fullName evidence="1">P-loop containing nucleoside triphosphate hydrolase protein</fullName>
    </submittedName>
</protein>